<protein>
    <submittedName>
        <fullName evidence="1">Uncharacterized protein</fullName>
    </submittedName>
</protein>
<accession>A0A6G4TYM2</accession>
<gene>
    <name evidence="1" type="ORF">G5C51_14360</name>
</gene>
<keyword evidence="2" id="KW-1185">Reference proteome</keyword>
<dbReference type="RefSeq" id="WP_165237156.1">
    <property type="nucleotide sequence ID" value="NZ_JAAKZV010000051.1"/>
</dbReference>
<reference evidence="1 2" key="1">
    <citation type="submission" date="2020-02" db="EMBL/GenBank/DDBJ databases">
        <title>Whole-genome analyses of novel actinobacteria.</title>
        <authorList>
            <person name="Sahin N."/>
        </authorList>
    </citation>
    <scope>NUCLEOTIDE SEQUENCE [LARGE SCALE GENOMIC DNA]</scope>
    <source>
        <strain evidence="1 2">A7024</strain>
    </source>
</reference>
<dbReference type="Proteomes" id="UP000481583">
    <property type="component" value="Unassembled WGS sequence"/>
</dbReference>
<name>A0A6G4TYM2_9ACTN</name>
<dbReference type="AlphaFoldDB" id="A0A6G4TYM2"/>
<sequence length="178" mass="19502">MTVAGVEPESQIVVVGQRAYTGSQEFFEPGRSAPDEVFEVTDLTMKRVHAQRLEITSVGWERDAGGRPRALMITAHSSLPDLMCLGDAPVRLNNGAVADLVSLEPVDDGTRIVVRILPWTLPERPWPVGLRVTALGVTREAAVPAGLELPEVRYRRRLRRHAARGATDPLGRLVVLRG</sequence>
<proteinExistence type="predicted"/>
<evidence type="ECO:0000313" key="2">
    <source>
        <dbReference type="Proteomes" id="UP000481583"/>
    </source>
</evidence>
<evidence type="ECO:0000313" key="1">
    <source>
        <dbReference type="EMBL" id="NGN65075.1"/>
    </source>
</evidence>
<dbReference type="EMBL" id="JAAKZV010000051">
    <property type="protein sequence ID" value="NGN65075.1"/>
    <property type="molecule type" value="Genomic_DNA"/>
</dbReference>
<comment type="caution">
    <text evidence="1">The sequence shown here is derived from an EMBL/GenBank/DDBJ whole genome shotgun (WGS) entry which is preliminary data.</text>
</comment>
<organism evidence="1 2">
    <name type="scientific">Streptomyces coryli</name>
    <dbReference type="NCBI Taxonomy" id="1128680"/>
    <lineage>
        <taxon>Bacteria</taxon>
        <taxon>Bacillati</taxon>
        <taxon>Actinomycetota</taxon>
        <taxon>Actinomycetes</taxon>
        <taxon>Kitasatosporales</taxon>
        <taxon>Streptomycetaceae</taxon>
        <taxon>Streptomyces</taxon>
    </lineage>
</organism>